<keyword evidence="5 7" id="KW-0234">DNA repair</keyword>
<keyword evidence="4 7" id="KW-0233">DNA recombination</keyword>
<feature type="compositionally biased region" description="Polar residues" evidence="8">
    <location>
        <begin position="1"/>
        <end position="17"/>
    </location>
</feature>
<dbReference type="EMBL" id="ML002264">
    <property type="protein sequence ID" value="RKP39537.1"/>
    <property type="molecule type" value="Genomic_DNA"/>
</dbReference>
<evidence type="ECO:0000256" key="6">
    <source>
        <dbReference type="ARBA" id="ARBA00023242"/>
    </source>
</evidence>
<evidence type="ECO:0000256" key="8">
    <source>
        <dbReference type="SAM" id="MobiDB-lite"/>
    </source>
</evidence>
<sequence length="330" mass="38031">MTPNAQSPRESRSSQLNDMVDSRVFDPKQDVQEKRWLRREYRQLIQKTEEHRTELVESDASSLVSGLRSANSLYDKVKNTYEATLDAKILILSADIGSQKAKKMRIEHDAFDIESFFTKLQHIVKGTHELEGLEETPVDPDYENHWPKLGITASKYARRAPASNFMFGPLMTELRVHSSAKTRQPRHTKNSESLVRPQQLEENDIDKQENETTNNVKIIFEILENVGPVNLFEFIINPESFSQTVENFFYLSFLIRDGKAYIDDESGQPMLESCLPPEQKDYAEGLVKKQLVMELDQPTWKELIRVYEITESIIPTRAQSVANVSGKWYG</sequence>
<dbReference type="InterPro" id="IPR027786">
    <property type="entry name" value="Nse4/EID"/>
</dbReference>
<keyword evidence="6 7" id="KW-0539">Nucleus</keyword>
<feature type="region of interest" description="Disordered" evidence="8">
    <location>
        <begin position="1"/>
        <end position="26"/>
    </location>
</feature>
<dbReference type="GO" id="GO:0006310">
    <property type="term" value="P:DNA recombination"/>
    <property type="evidence" value="ECO:0007669"/>
    <property type="project" value="UniProtKB-UniRule"/>
</dbReference>
<evidence type="ECO:0000256" key="5">
    <source>
        <dbReference type="ARBA" id="ARBA00023204"/>
    </source>
</evidence>
<comment type="subunit">
    <text evidence="7">Component of the SMC5-SMC6 complex.</text>
</comment>
<feature type="domain" description="Non-structural maintenance of chromosome element 4 C-terminal" evidence="9">
    <location>
        <begin position="228"/>
        <end position="314"/>
    </location>
</feature>
<dbReference type="GO" id="GO:0006281">
    <property type="term" value="P:DNA repair"/>
    <property type="evidence" value="ECO:0007669"/>
    <property type="project" value="UniProtKB-UniRule"/>
</dbReference>
<protein>
    <recommendedName>
        <fullName evidence="7">Non-structural maintenance of chromosomes element 4</fullName>
    </recommendedName>
</protein>
<evidence type="ECO:0000256" key="4">
    <source>
        <dbReference type="ARBA" id="ARBA00023172"/>
    </source>
</evidence>
<dbReference type="InterPro" id="IPR014854">
    <property type="entry name" value="Nse4_C"/>
</dbReference>
<comment type="similarity">
    <text evidence="2 7">Belongs to the NSE4 family.</text>
</comment>
<organism evidence="10 11">
    <name type="scientific">Dimargaris cristalligena</name>
    <dbReference type="NCBI Taxonomy" id="215637"/>
    <lineage>
        <taxon>Eukaryota</taxon>
        <taxon>Fungi</taxon>
        <taxon>Fungi incertae sedis</taxon>
        <taxon>Zoopagomycota</taxon>
        <taxon>Kickxellomycotina</taxon>
        <taxon>Dimargaritomycetes</taxon>
        <taxon>Dimargaritales</taxon>
        <taxon>Dimargaritaceae</taxon>
        <taxon>Dimargaris</taxon>
    </lineage>
</organism>
<evidence type="ECO:0000256" key="7">
    <source>
        <dbReference type="RuleBase" id="RU365071"/>
    </source>
</evidence>
<gene>
    <name evidence="10" type="ORF">BJ085DRAFT_38270</name>
</gene>
<accession>A0A4Q0A0K8</accession>
<comment type="subcellular location">
    <subcellularLocation>
        <location evidence="1 7">Nucleus</location>
    </subcellularLocation>
</comment>
<dbReference type="PANTHER" id="PTHR16140">
    <property type="entry name" value="NON-STRUCTURAL MAINTENANCE OF CHROMOSOMES ELEMENT 4"/>
    <property type="match status" value="1"/>
</dbReference>
<reference evidence="11" key="1">
    <citation type="journal article" date="2018" name="Nat. Microbiol.">
        <title>Leveraging single-cell genomics to expand the fungal tree of life.</title>
        <authorList>
            <person name="Ahrendt S.R."/>
            <person name="Quandt C.A."/>
            <person name="Ciobanu D."/>
            <person name="Clum A."/>
            <person name="Salamov A."/>
            <person name="Andreopoulos B."/>
            <person name="Cheng J.F."/>
            <person name="Woyke T."/>
            <person name="Pelin A."/>
            <person name="Henrissat B."/>
            <person name="Reynolds N.K."/>
            <person name="Benny G.L."/>
            <person name="Smith M.E."/>
            <person name="James T.Y."/>
            <person name="Grigoriev I.V."/>
        </authorList>
    </citation>
    <scope>NUCLEOTIDE SEQUENCE [LARGE SCALE GENOMIC DNA]</scope>
    <source>
        <strain evidence="11">RSA 468</strain>
    </source>
</reference>
<feature type="compositionally biased region" description="Basic residues" evidence="8">
    <location>
        <begin position="178"/>
        <end position="188"/>
    </location>
</feature>
<evidence type="ECO:0000313" key="11">
    <source>
        <dbReference type="Proteomes" id="UP000268162"/>
    </source>
</evidence>
<dbReference type="GO" id="GO:0005634">
    <property type="term" value="C:nucleus"/>
    <property type="evidence" value="ECO:0007669"/>
    <property type="project" value="UniProtKB-SubCell"/>
</dbReference>
<keyword evidence="11" id="KW-1185">Reference proteome</keyword>
<name>A0A4Q0A0K8_9FUNG</name>
<evidence type="ECO:0000259" key="9">
    <source>
        <dbReference type="Pfam" id="PF08743"/>
    </source>
</evidence>
<proteinExistence type="inferred from homology"/>
<dbReference type="Pfam" id="PF08743">
    <property type="entry name" value="Nse4_C"/>
    <property type="match status" value="1"/>
</dbReference>
<dbReference type="PANTHER" id="PTHR16140:SF0">
    <property type="entry name" value="NON-STRUCTURAL MAINTENANCE OF CHROMOSOMES ELEMENT 4"/>
    <property type="match status" value="1"/>
</dbReference>
<evidence type="ECO:0000313" key="10">
    <source>
        <dbReference type="EMBL" id="RKP39537.1"/>
    </source>
</evidence>
<keyword evidence="3 7" id="KW-0227">DNA damage</keyword>
<comment type="function">
    <text evidence="7">Component of the SMC5-SMC6 complex, that promotes sister chromatid alignment after DNA damage and facilitates double-stranded DNA breaks (DSBs) repair via homologous recombination between sister chromatids.</text>
</comment>
<evidence type="ECO:0000256" key="1">
    <source>
        <dbReference type="ARBA" id="ARBA00004123"/>
    </source>
</evidence>
<dbReference type="GO" id="GO:0030915">
    <property type="term" value="C:Smc5-Smc6 complex"/>
    <property type="evidence" value="ECO:0007669"/>
    <property type="project" value="UniProtKB-UniRule"/>
</dbReference>
<evidence type="ECO:0000256" key="3">
    <source>
        <dbReference type="ARBA" id="ARBA00022763"/>
    </source>
</evidence>
<dbReference type="Proteomes" id="UP000268162">
    <property type="component" value="Unassembled WGS sequence"/>
</dbReference>
<dbReference type="STRING" id="215637.A0A4Q0A0K8"/>
<dbReference type="OrthoDB" id="361242at2759"/>
<evidence type="ECO:0000256" key="2">
    <source>
        <dbReference type="ARBA" id="ARBA00008997"/>
    </source>
</evidence>
<dbReference type="AlphaFoldDB" id="A0A4Q0A0K8"/>
<feature type="region of interest" description="Disordered" evidence="8">
    <location>
        <begin position="177"/>
        <end position="208"/>
    </location>
</feature>